<proteinExistence type="predicted"/>
<reference evidence="2" key="1">
    <citation type="submission" date="2021-01" db="UniProtKB">
        <authorList>
            <consortium name="EnsemblPlants"/>
        </authorList>
    </citation>
    <scope>IDENTIFICATION</scope>
</reference>
<dbReference type="Gramene" id="Kaladp0062s0225.1.v1.1">
    <property type="protein sequence ID" value="Kaladp0062s0225.1.v1.1"/>
    <property type="gene ID" value="Kaladp0062s0225.v1.1"/>
</dbReference>
<evidence type="ECO:0000313" key="3">
    <source>
        <dbReference type="Proteomes" id="UP000594263"/>
    </source>
</evidence>
<keyword evidence="3" id="KW-1185">Reference proteome</keyword>
<sequence length="144" mass="16141">MNLLCFLCYLHSTHTHYDRPGRSNQESENRIMAFQGFKDSPGPLRPPETKIRFGAISTPPSASKTSSRLPPPLSFASAPPPLPQQRPAFSFGAGSTLPSTSPPCFFRRYTSKDTPPKVDKQQAETMDYLRLTHEALLPFMDNWT</sequence>
<evidence type="ECO:0000313" key="2">
    <source>
        <dbReference type="EnsemblPlants" id="Kaladp0062s0225.1.v1.1"/>
    </source>
</evidence>
<organism evidence="2 3">
    <name type="scientific">Kalanchoe fedtschenkoi</name>
    <name type="common">Lavender scallops</name>
    <name type="synonym">South American air plant</name>
    <dbReference type="NCBI Taxonomy" id="63787"/>
    <lineage>
        <taxon>Eukaryota</taxon>
        <taxon>Viridiplantae</taxon>
        <taxon>Streptophyta</taxon>
        <taxon>Embryophyta</taxon>
        <taxon>Tracheophyta</taxon>
        <taxon>Spermatophyta</taxon>
        <taxon>Magnoliopsida</taxon>
        <taxon>eudicotyledons</taxon>
        <taxon>Gunneridae</taxon>
        <taxon>Pentapetalae</taxon>
        <taxon>Saxifragales</taxon>
        <taxon>Crassulaceae</taxon>
        <taxon>Kalanchoe</taxon>
    </lineage>
</organism>
<feature type="region of interest" description="Disordered" evidence="1">
    <location>
        <begin position="36"/>
        <end position="95"/>
    </location>
</feature>
<protein>
    <submittedName>
        <fullName evidence="2">Uncharacterized protein</fullName>
    </submittedName>
</protein>
<dbReference type="EnsemblPlants" id="Kaladp0062s0225.1.v1.1">
    <property type="protein sequence ID" value="Kaladp0062s0225.1.v1.1"/>
    <property type="gene ID" value="Kaladp0062s0225.v1.1"/>
</dbReference>
<name>A0A7N0UEU6_KALFE</name>
<accession>A0A7N0UEU6</accession>
<dbReference type="AlphaFoldDB" id="A0A7N0UEU6"/>
<feature type="compositionally biased region" description="Pro residues" evidence="1">
    <location>
        <begin position="69"/>
        <end position="84"/>
    </location>
</feature>
<evidence type="ECO:0000256" key="1">
    <source>
        <dbReference type="SAM" id="MobiDB-lite"/>
    </source>
</evidence>
<dbReference type="Proteomes" id="UP000594263">
    <property type="component" value="Unplaced"/>
</dbReference>